<protein>
    <recommendedName>
        <fullName evidence="6">Ribosomal RNA small subunit methyltransferase G</fullName>
        <ecNumber evidence="6">2.1.1.170</ecNumber>
    </recommendedName>
    <alternativeName>
        <fullName evidence="6">16S rRNA 7-methylguanosine methyltransferase</fullName>
        <shortName evidence="6">16S rRNA m7G methyltransferase</shortName>
    </alternativeName>
</protein>
<keyword evidence="5 6" id="KW-0949">S-adenosyl-L-methionine</keyword>
<comment type="catalytic activity">
    <reaction evidence="6">
        <text>guanosine(527) in 16S rRNA + S-adenosyl-L-methionine = N(7)-methylguanosine(527) in 16S rRNA + S-adenosyl-L-homocysteine</text>
        <dbReference type="Rhea" id="RHEA:42732"/>
        <dbReference type="Rhea" id="RHEA-COMP:10209"/>
        <dbReference type="Rhea" id="RHEA-COMP:10210"/>
        <dbReference type="ChEBI" id="CHEBI:57856"/>
        <dbReference type="ChEBI" id="CHEBI:59789"/>
        <dbReference type="ChEBI" id="CHEBI:74269"/>
        <dbReference type="ChEBI" id="CHEBI:74480"/>
        <dbReference type="EC" id="2.1.1.170"/>
    </reaction>
</comment>
<feature type="binding site" evidence="6">
    <location>
        <position position="143"/>
    </location>
    <ligand>
        <name>S-adenosyl-L-methionine</name>
        <dbReference type="ChEBI" id="CHEBI:59789"/>
    </ligand>
</feature>
<evidence type="ECO:0000256" key="4">
    <source>
        <dbReference type="ARBA" id="ARBA00022679"/>
    </source>
</evidence>
<dbReference type="NCBIfam" id="TIGR00138">
    <property type="entry name" value="rsmG_gidB"/>
    <property type="match status" value="1"/>
</dbReference>
<sequence length="213" mass="23520">MSAARLAALRDAAGPVSRETFLRLEAFEAAFRRWAARINLAAPSTLPHLWERHVLDSAQLVRLAPDARRWLDLGSGGGFPGAVVALIMAEHDGAHVDLVESNRKKAAFLQTVLAELKAPAKVHARRIEDCSVLLPVPQIVTARALAPLERLLPLAEPWLAQGARGLFHKGRDYLREVEESGNVWQFDLVKHDAMTGDGVILEISSLLRRTPRR</sequence>
<dbReference type="Proteomes" id="UP001589755">
    <property type="component" value="Unassembled WGS sequence"/>
</dbReference>
<dbReference type="PIRSF" id="PIRSF003078">
    <property type="entry name" value="GidB"/>
    <property type="match status" value="1"/>
</dbReference>
<gene>
    <name evidence="6 7" type="primary">rsmG</name>
    <name evidence="7" type="ORF">ACFFJ2_11405</name>
</gene>
<organism evidence="7 8">
    <name type="scientific">Chelativorans intermedius</name>
    <dbReference type="NCBI Taxonomy" id="515947"/>
    <lineage>
        <taxon>Bacteria</taxon>
        <taxon>Pseudomonadati</taxon>
        <taxon>Pseudomonadota</taxon>
        <taxon>Alphaproteobacteria</taxon>
        <taxon>Hyphomicrobiales</taxon>
        <taxon>Phyllobacteriaceae</taxon>
        <taxon>Chelativorans</taxon>
    </lineage>
</organism>
<dbReference type="HAMAP" id="MF_00074">
    <property type="entry name" value="16SrRNA_methyltr_G"/>
    <property type="match status" value="1"/>
</dbReference>
<evidence type="ECO:0000313" key="7">
    <source>
        <dbReference type="EMBL" id="MFC0209003.1"/>
    </source>
</evidence>
<dbReference type="Pfam" id="PF02527">
    <property type="entry name" value="GidB"/>
    <property type="match status" value="1"/>
</dbReference>
<dbReference type="PANTHER" id="PTHR31760">
    <property type="entry name" value="S-ADENOSYL-L-METHIONINE-DEPENDENT METHYLTRANSFERASES SUPERFAMILY PROTEIN"/>
    <property type="match status" value="1"/>
</dbReference>
<dbReference type="EC" id="2.1.1.170" evidence="6"/>
<evidence type="ECO:0000256" key="6">
    <source>
        <dbReference type="HAMAP-Rule" id="MF_00074"/>
    </source>
</evidence>
<comment type="function">
    <text evidence="6">Specifically methylates the N7 position of guanine in position 527 of 16S rRNA.</text>
</comment>
<evidence type="ECO:0000256" key="2">
    <source>
        <dbReference type="ARBA" id="ARBA00022552"/>
    </source>
</evidence>
<evidence type="ECO:0000256" key="5">
    <source>
        <dbReference type="ARBA" id="ARBA00022691"/>
    </source>
</evidence>
<dbReference type="PANTHER" id="PTHR31760:SF0">
    <property type="entry name" value="S-ADENOSYL-L-METHIONINE-DEPENDENT METHYLTRANSFERASES SUPERFAMILY PROTEIN"/>
    <property type="match status" value="1"/>
</dbReference>
<accession>A0ABV6D8M5</accession>
<dbReference type="Gene3D" id="3.40.50.150">
    <property type="entry name" value="Vaccinia Virus protein VP39"/>
    <property type="match status" value="1"/>
</dbReference>
<evidence type="ECO:0000313" key="8">
    <source>
        <dbReference type="Proteomes" id="UP001589755"/>
    </source>
</evidence>
<dbReference type="GO" id="GO:0032259">
    <property type="term" value="P:methylation"/>
    <property type="evidence" value="ECO:0007669"/>
    <property type="project" value="UniProtKB-KW"/>
</dbReference>
<reference evidence="7 8" key="1">
    <citation type="submission" date="2024-09" db="EMBL/GenBank/DDBJ databases">
        <authorList>
            <person name="Sun Q."/>
            <person name="Mori K."/>
        </authorList>
    </citation>
    <scope>NUCLEOTIDE SEQUENCE [LARGE SCALE GENOMIC DNA]</scope>
    <source>
        <strain evidence="7 8">CCM 8543</strain>
    </source>
</reference>
<dbReference type="RefSeq" id="WP_261519720.1">
    <property type="nucleotide sequence ID" value="NZ_JAODNW010000006.1"/>
</dbReference>
<dbReference type="InterPro" id="IPR029063">
    <property type="entry name" value="SAM-dependent_MTases_sf"/>
</dbReference>
<proteinExistence type="inferred from homology"/>
<feature type="binding site" evidence="6">
    <location>
        <position position="79"/>
    </location>
    <ligand>
        <name>S-adenosyl-L-methionine</name>
        <dbReference type="ChEBI" id="CHEBI:59789"/>
    </ligand>
</feature>
<feature type="binding site" evidence="6">
    <location>
        <position position="74"/>
    </location>
    <ligand>
        <name>S-adenosyl-L-methionine</name>
        <dbReference type="ChEBI" id="CHEBI:59789"/>
    </ligand>
</feature>
<keyword evidence="4 6" id="KW-0808">Transferase</keyword>
<keyword evidence="8" id="KW-1185">Reference proteome</keyword>
<comment type="similarity">
    <text evidence="6">Belongs to the methyltransferase superfamily. RNA methyltransferase RsmG family.</text>
</comment>
<dbReference type="SUPFAM" id="SSF53335">
    <property type="entry name" value="S-adenosyl-L-methionine-dependent methyltransferases"/>
    <property type="match status" value="1"/>
</dbReference>
<keyword evidence="3 6" id="KW-0489">Methyltransferase</keyword>
<evidence type="ECO:0000256" key="1">
    <source>
        <dbReference type="ARBA" id="ARBA00022490"/>
    </source>
</evidence>
<comment type="caution">
    <text evidence="6">Lacks conserved residue(s) required for the propagation of feature annotation.</text>
</comment>
<name>A0ABV6D8M5_9HYPH</name>
<feature type="binding site" evidence="6">
    <location>
        <begin position="127"/>
        <end position="128"/>
    </location>
    <ligand>
        <name>S-adenosyl-L-methionine</name>
        <dbReference type="ChEBI" id="CHEBI:59789"/>
    </ligand>
</feature>
<dbReference type="InterPro" id="IPR003682">
    <property type="entry name" value="rRNA_ssu_MeTfrase_G"/>
</dbReference>
<keyword evidence="2 6" id="KW-0698">rRNA processing</keyword>
<dbReference type="EMBL" id="JBHLXD010000016">
    <property type="protein sequence ID" value="MFC0209003.1"/>
    <property type="molecule type" value="Genomic_DNA"/>
</dbReference>
<keyword evidence="1 6" id="KW-0963">Cytoplasm</keyword>
<evidence type="ECO:0000256" key="3">
    <source>
        <dbReference type="ARBA" id="ARBA00022603"/>
    </source>
</evidence>
<comment type="caution">
    <text evidence="7">The sequence shown here is derived from an EMBL/GenBank/DDBJ whole genome shotgun (WGS) entry which is preliminary data.</text>
</comment>
<comment type="subcellular location">
    <subcellularLocation>
        <location evidence="6">Cytoplasm</location>
    </subcellularLocation>
</comment>
<dbReference type="GO" id="GO:0008168">
    <property type="term" value="F:methyltransferase activity"/>
    <property type="evidence" value="ECO:0007669"/>
    <property type="project" value="UniProtKB-KW"/>
</dbReference>